<evidence type="ECO:0000313" key="1">
    <source>
        <dbReference type="EMBL" id="KKZ11057.1"/>
    </source>
</evidence>
<evidence type="ECO:0000313" key="2">
    <source>
        <dbReference type="Proteomes" id="UP000035054"/>
    </source>
</evidence>
<dbReference type="Proteomes" id="UP000035054">
    <property type="component" value="Unassembled WGS sequence"/>
</dbReference>
<dbReference type="SUPFAM" id="SSF141072">
    <property type="entry name" value="CalX-like"/>
    <property type="match status" value="1"/>
</dbReference>
<name>A0A6N3X1N0_9SYNE</name>
<dbReference type="EMBL" id="JXUO01000293">
    <property type="protein sequence ID" value="KKZ11057.1"/>
    <property type="molecule type" value="Genomic_DNA"/>
</dbReference>
<reference evidence="1 2" key="1">
    <citation type="submission" date="2015-01" db="EMBL/GenBank/DDBJ databases">
        <title>Lifestyle Evolution in Cyanobacterial Symbionts of Sponges.</title>
        <authorList>
            <person name="Burgsdorf I."/>
            <person name="Slaby B.M."/>
            <person name="Handley K.M."/>
            <person name="Haber M."/>
            <person name="Blom J."/>
            <person name="Marshall C.W."/>
            <person name="Gilbert J.A."/>
            <person name="Hentschel U."/>
            <person name="Steindler L."/>
        </authorList>
    </citation>
    <scope>NUCLEOTIDE SEQUENCE [LARGE SCALE GENOMIC DNA]</scope>
    <source>
        <strain evidence="1">142</strain>
    </source>
</reference>
<feature type="non-terminal residue" evidence="1">
    <location>
        <position position="373"/>
    </location>
</feature>
<accession>A0A6N3X1N0</accession>
<protein>
    <submittedName>
        <fullName evidence="1">Uncharacterized protein</fullName>
    </submittedName>
</protein>
<gene>
    <name evidence="1" type="ORF">TH68_09425</name>
</gene>
<comment type="caution">
    <text evidence="1">The sequence shown here is derived from an EMBL/GenBank/DDBJ whole genome shotgun (WGS) entry which is preliminary data.</text>
</comment>
<sequence>MLVVFISATEAQAQVQCNGSGPYIVPYDWPLKPSGLAVGKKFRLLFVTSTKHKADKKNIAHYNNLVQTRAKAGHEQITDSCGDRFKVLGSTNAVDARNNTSTTGTDEAIYWLKPGGGDRVADNYGDFYDGSWDNFRGYMTTESGIKVPDNYNQDSIVIFTGSENDGTAYRNTNTNLKGGLGERLVAITISTQPFRSSLLSKGAEEHFYALSPVFQVDEKPTLSVSANPRGAEVNIFRGIYIDISQTRSTDTTFVLCVKDTSTATFRTASGGKARDFNISSIDNLKIDGQPCGRYTISAGIKSLQLGMRIFHDTTPEADETVVLELRNPPEGVAISSTKGTFTHTIVNNDGPPTTITVTGGTAVTEGTGAQFTV</sequence>
<organism evidence="1 2">
    <name type="scientific">Candidatus Synechococcus spongiarum 142</name>
    <dbReference type="NCBI Taxonomy" id="1608213"/>
    <lineage>
        <taxon>Bacteria</taxon>
        <taxon>Bacillati</taxon>
        <taxon>Cyanobacteriota</taxon>
        <taxon>Cyanophyceae</taxon>
        <taxon>Synechococcales</taxon>
        <taxon>Synechococcaceae</taxon>
        <taxon>Synechococcus</taxon>
    </lineage>
</organism>
<dbReference type="AlphaFoldDB" id="A0A6N3X1N0"/>
<dbReference type="Gene3D" id="2.60.40.2030">
    <property type="match status" value="1"/>
</dbReference>
<dbReference type="InterPro" id="IPR038081">
    <property type="entry name" value="CalX-like_sf"/>
</dbReference>
<proteinExistence type="predicted"/>